<organism evidence="1 2">
    <name type="scientific">Saccharomonospora xinjiangensis XJ-54</name>
    <dbReference type="NCBI Taxonomy" id="882086"/>
    <lineage>
        <taxon>Bacteria</taxon>
        <taxon>Bacillati</taxon>
        <taxon>Actinomycetota</taxon>
        <taxon>Actinomycetes</taxon>
        <taxon>Pseudonocardiales</taxon>
        <taxon>Pseudonocardiaceae</taxon>
        <taxon>Saccharomonospora</taxon>
    </lineage>
</organism>
<dbReference type="Proteomes" id="UP000004691">
    <property type="component" value="Unassembled WGS sequence"/>
</dbReference>
<dbReference type="AlphaFoldDB" id="I0UXE2"/>
<dbReference type="HOGENOM" id="CLU_767079_0_0_11"/>
<dbReference type="InterPro" id="IPR027417">
    <property type="entry name" value="P-loop_NTPase"/>
</dbReference>
<dbReference type="eggNOG" id="ENOG50349VN">
    <property type="taxonomic scope" value="Bacteria"/>
</dbReference>
<sequence length="375" mass="41054">MTAQPYESWTSHLGDVGFEISAPVSWAAQQRRYLADYLPGRLGDQSFGAFHLVVRPDDARCEEVVRDANRPSITRHLEPVPGVVLTETHTPAGTRSYAVAADGLEHQASAWAVRVHERSIELSLHSSARRPHAYPLRLMREAMLRTYEDHGGVVFHAAGADFDGHGMVIIGPRSAGKTTLLTCLLRATRAALLSNDRLILHHQRRLVAVPLPVPVARGTLEAVAELADAVSASSRPQRPVSALPTTFGATDKAEFSAREYAAALGTSLAAGSWLRTILVPRLSDTAEPASIRTLPPAEAQRALWASCFTPHDEFWQQPWLVPRTTPAAALRHQAEPLVREVAETIPCVEIRFGIRNPLGELEQILPTMALERTMS</sequence>
<evidence type="ECO:0000313" key="1">
    <source>
        <dbReference type="EMBL" id="EID52545.1"/>
    </source>
</evidence>
<proteinExistence type="predicted"/>
<dbReference type="SUPFAM" id="SSF53795">
    <property type="entry name" value="PEP carboxykinase-like"/>
    <property type="match status" value="1"/>
</dbReference>
<evidence type="ECO:0008006" key="3">
    <source>
        <dbReference type="Google" id="ProtNLM"/>
    </source>
</evidence>
<evidence type="ECO:0000313" key="2">
    <source>
        <dbReference type="Proteomes" id="UP000004691"/>
    </source>
</evidence>
<keyword evidence="2" id="KW-1185">Reference proteome</keyword>
<dbReference type="Gene3D" id="3.40.50.300">
    <property type="entry name" value="P-loop containing nucleotide triphosphate hydrolases"/>
    <property type="match status" value="1"/>
</dbReference>
<reference evidence="1 2" key="1">
    <citation type="submission" date="2012-01" db="EMBL/GenBank/DDBJ databases">
        <title>Improved High-Quality Draft sequence of Saccharomonospora xinjiangensis XJ-54.</title>
        <authorList>
            <consortium name="US DOE Joint Genome Institute"/>
            <person name="Lucas S."/>
            <person name="Han J."/>
            <person name="Lapidus A."/>
            <person name="Cheng J.-F."/>
            <person name="Goodwin L."/>
            <person name="Pitluck S."/>
            <person name="Peters L."/>
            <person name="Mikhailova N."/>
            <person name="Teshima H."/>
            <person name="Detter J.C."/>
            <person name="Han C."/>
            <person name="Tapia R."/>
            <person name="Land M."/>
            <person name="Hauser L."/>
            <person name="Kyrpides N."/>
            <person name="Ivanova N."/>
            <person name="Pagani I."/>
            <person name="Brambilla E.-M."/>
            <person name="Klenk H.-P."/>
            <person name="Woyke T."/>
        </authorList>
    </citation>
    <scope>NUCLEOTIDE SEQUENCE [LARGE SCALE GENOMIC DNA]</scope>
    <source>
        <strain evidence="1 2">XJ-54</strain>
    </source>
</reference>
<protein>
    <recommendedName>
        <fullName evidence="3">Serine kinase of the HPr protein, regulates carbohydrate metabolism</fullName>
    </recommendedName>
</protein>
<dbReference type="EMBL" id="JH636049">
    <property type="protein sequence ID" value="EID52545.1"/>
    <property type="molecule type" value="Genomic_DNA"/>
</dbReference>
<dbReference type="STRING" id="882086.SacxiDRAFT_0264"/>
<name>I0UXE2_9PSEU</name>
<dbReference type="RefSeq" id="WP_006236643.1">
    <property type="nucleotide sequence ID" value="NZ_JH636049.1"/>
</dbReference>
<gene>
    <name evidence="1" type="ORF">SacxiDRAFT_0264</name>
</gene>
<accession>I0UXE2</accession>